<sequence length="392" mass="45410">MHSRFKFKGEDFEQYFLELMDGRRKEWYDRILIDILFVASRFYRMAIQFRIWMYDKRVIRNHALGCLVVSIGNLSCGGTGKTPVVEVFARTLSEKGRKVAILSRGYRSKKRSFLFRLMQRFRSQKIELPPKVVSDGHNLLLESDYAGDEPYMLASNLRKVAVLVDKDRVKSGLYAVEQYQSDVIILDDGFQYLMLKPHINIVLVDSTDPFGNGNTLPRGILREPIKNIRRADYIFLTKSDGSHKLRHLKNFLRRHTRRAEIIECCHKPKHLVKMFSSGEVEPLEKLKGAKVAALSAIAKPESFERFLVQLGAELVLKDHYADHHRYTQQEIIDFINQAKAAGAEFIVTTEKDGVRIPKVDRCDVPLYYLRIEIDILSGRESFDQCISRICFL</sequence>
<evidence type="ECO:0000256" key="13">
    <source>
        <dbReference type="HAMAP-Rule" id="MF_00409"/>
    </source>
</evidence>
<dbReference type="UniPathway" id="UPA00359">
    <property type="reaction ID" value="UER00482"/>
</dbReference>
<keyword evidence="8 13" id="KW-0547">Nucleotide-binding</keyword>
<dbReference type="GO" id="GO:0009245">
    <property type="term" value="P:lipid A biosynthetic process"/>
    <property type="evidence" value="ECO:0007669"/>
    <property type="project" value="UniProtKB-UniRule"/>
</dbReference>
<dbReference type="EC" id="2.7.1.130" evidence="3 13"/>
<dbReference type="PANTHER" id="PTHR42724:SF1">
    <property type="entry name" value="TETRAACYLDISACCHARIDE 4'-KINASE, MITOCHONDRIAL-RELATED"/>
    <property type="match status" value="1"/>
</dbReference>
<dbReference type="PANTHER" id="PTHR42724">
    <property type="entry name" value="TETRAACYLDISACCHARIDE 4'-KINASE"/>
    <property type="match status" value="1"/>
</dbReference>
<comment type="caution">
    <text evidence="14">The sequence shown here is derived from an EMBL/GenBank/DDBJ whole genome shotgun (WGS) entry which is preliminary data.</text>
</comment>
<evidence type="ECO:0000256" key="10">
    <source>
        <dbReference type="ARBA" id="ARBA00022840"/>
    </source>
</evidence>
<protein>
    <recommendedName>
        <fullName evidence="4 13">Tetraacyldisaccharide 4'-kinase</fullName>
        <ecNumber evidence="3 13">2.7.1.130</ecNumber>
    </recommendedName>
    <alternativeName>
        <fullName evidence="12 13">Lipid A 4'-kinase</fullName>
    </alternativeName>
</protein>
<evidence type="ECO:0000313" key="15">
    <source>
        <dbReference type="Proteomes" id="UP000435649"/>
    </source>
</evidence>
<keyword evidence="11 13" id="KW-0443">Lipid metabolism</keyword>
<evidence type="ECO:0000256" key="9">
    <source>
        <dbReference type="ARBA" id="ARBA00022777"/>
    </source>
</evidence>
<accession>A0A844FZB2</accession>
<dbReference type="GO" id="GO:0009029">
    <property type="term" value="F:lipid-A 4'-kinase activity"/>
    <property type="evidence" value="ECO:0007669"/>
    <property type="project" value="UniProtKB-UniRule"/>
</dbReference>
<proteinExistence type="inferred from homology"/>
<keyword evidence="6 13" id="KW-0441">Lipid A biosynthesis</keyword>
<dbReference type="GO" id="GO:0005886">
    <property type="term" value="C:plasma membrane"/>
    <property type="evidence" value="ECO:0007669"/>
    <property type="project" value="TreeGrafter"/>
</dbReference>
<dbReference type="GO" id="GO:0009244">
    <property type="term" value="P:lipopolysaccharide core region biosynthetic process"/>
    <property type="evidence" value="ECO:0007669"/>
    <property type="project" value="TreeGrafter"/>
</dbReference>
<dbReference type="AlphaFoldDB" id="A0A844FZB2"/>
<dbReference type="InterPro" id="IPR027417">
    <property type="entry name" value="P-loop_NTPase"/>
</dbReference>
<dbReference type="HAMAP" id="MF_00409">
    <property type="entry name" value="LpxK"/>
    <property type="match status" value="1"/>
</dbReference>
<dbReference type="RefSeq" id="WP_106054434.1">
    <property type="nucleotide sequence ID" value="NZ_CALXOB010000057.1"/>
</dbReference>
<evidence type="ECO:0000256" key="3">
    <source>
        <dbReference type="ARBA" id="ARBA00012071"/>
    </source>
</evidence>
<reference evidence="14 15" key="1">
    <citation type="submission" date="2019-08" db="EMBL/GenBank/DDBJ databases">
        <title>In-depth cultivation of the pig gut microbiome towards novel bacterial diversity and tailored functional studies.</title>
        <authorList>
            <person name="Wylensek D."/>
            <person name="Hitch T.C.A."/>
            <person name="Clavel T."/>
        </authorList>
    </citation>
    <scope>NUCLEOTIDE SEQUENCE [LARGE SCALE GENOMIC DNA]</scope>
    <source>
        <strain evidence="14 15">BBE-744-WT-12</strain>
    </source>
</reference>
<keyword evidence="10 13" id="KW-0067">ATP-binding</keyword>
<gene>
    <name evidence="13 14" type="primary">lpxK</name>
    <name evidence="14" type="ORF">FYJ85_06150</name>
</gene>
<dbReference type="NCBIfam" id="TIGR00682">
    <property type="entry name" value="lpxK"/>
    <property type="match status" value="1"/>
</dbReference>
<evidence type="ECO:0000256" key="4">
    <source>
        <dbReference type="ARBA" id="ARBA00016436"/>
    </source>
</evidence>
<evidence type="ECO:0000256" key="12">
    <source>
        <dbReference type="ARBA" id="ARBA00029757"/>
    </source>
</evidence>
<dbReference type="Pfam" id="PF02606">
    <property type="entry name" value="LpxK"/>
    <property type="match status" value="1"/>
</dbReference>
<evidence type="ECO:0000256" key="2">
    <source>
        <dbReference type="ARBA" id="ARBA00004870"/>
    </source>
</evidence>
<keyword evidence="15" id="KW-1185">Reference proteome</keyword>
<dbReference type="GO" id="GO:0005524">
    <property type="term" value="F:ATP binding"/>
    <property type="evidence" value="ECO:0007669"/>
    <property type="project" value="UniProtKB-UniRule"/>
</dbReference>
<keyword evidence="5 13" id="KW-0444">Lipid biosynthesis</keyword>
<dbReference type="SUPFAM" id="SSF52540">
    <property type="entry name" value="P-loop containing nucleoside triphosphate hydrolases"/>
    <property type="match status" value="1"/>
</dbReference>
<name>A0A844FZB2_9BACT</name>
<evidence type="ECO:0000256" key="6">
    <source>
        <dbReference type="ARBA" id="ARBA00022556"/>
    </source>
</evidence>
<comment type="similarity">
    <text evidence="13">Belongs to the LpxK family.</text>
</comment>
<evidence type="ECO:0000256" key="11">
    <source>
        <dbReference type="ARBA" id="ARBA00023098"/>
    </source>
</evidence>
<evidence type="ECO:0000256" key="5">
    <source>
        <dbReference type="ARBA" id="ARBA00022516"/>
    </source>
</evidence>
<dbReference type="InterPro" id="IPR003758">
    <property type="entry name" value="LpxK"/>
</dbReference>
<keyword evidence="7 13" id="KW-0808">Transferase</keyword>
<evidence type="ECO:0000256" key="7">
    <source>
        <dbReference type="ARBA" id="ARBA00022679"/>
    </source>
</evidence>
<comment type="catalytic activity">
    <reaction evidence="13">
        <text>a lipid A disaccharide + ATP = a lipid IVA + ADP + H(+)</text>
        <dbReference type="Rhea" id="RHEA:67840"/>
        <dbReference type="ChEBI" id="CHEBI:15378"/>
        <dbReference type="ChEBI" id="CHEBI:30616"/>
        <dbReference type="ChEBI" id="CHEBI:176343"/>
        <dbReference type="ChEBI" id="CHEBI:176425"/>
        <dbReference type="ChEBI" id="CHEBI:456216"/>
        <dbReference type="EC" id="2.7.1.130"/>
    </reaction>
</comment>
<dbReference type="Proteomes" id="UP000435649">
    <property type="component" value="Unassembled WGS sequence"/>
</dbReference>
<keyword evidence="9 13" id="KW-0418">Kinase</keyword>
<comment type="function">
    <text evidence="1 13">Transfers the gamma-phosphate of ATP to the 4'-position of a tetraacyldisaccharide 1-phosphate intermediate (termed DS-1-P) to form tetraacyldisaccharide 1,4'-bis-phosphate (lipid IVA).</text>
</comment>
<evidence type="ECO:0000256" key="1">
    <source>
        <dbReference type="ARBA" id="ARBA00002274"/>
    </source>
</evidence>
<dbReference type="EMBL" id="VUNS01000004">
    <property type="protein sequence ID" value="MST96627.1"/>
    <property type="molecule type" value="Genomic_DNA"/>
</dbReference>
<feature type="binding site" evidence="13">
    <location>
        <begin position="75"/>
        <end position="82"/>
    </location>
    <ligand>
        <name>ATP</name>
        <dbReference type="ChEBI" id="CHEBI:30616"/>
    </ligand>
</feature>
<evidence type="ECO:0000313" key="14">
    <source>
        <dbReference type="EMBL" id="MST96627.1"/>
    </source>
</evidence>
<organism evidence="14 15">
    <name type="scientific">Victivallis lenta</name>
    <dbReference type="NCBI Taxonomy" id="2606640"/>
    <lineage>
        <taxon>Bacteria</taxon>
        <taxon>Pseudomonadati</taxon>
        <taxon>Lentisphaerota</taxon>
        <taxon>Lentisphaeria</taxon>
        <taxon>Victivallales</taxon>
        <taxon>Victivallaceae</taxon>
        <taxon>Victivallis</taxon>
    </lineage>
</organism>
<comment type="pathway">
    <text evidence="2 13">Glycolipid biosynthesis; lipid IV(A) biosynthesis; lipid IV(A) from (3R)-3-hydroxytetradecanoyl-[acyl-carrier-protein] and UDP-N-acetyl-alpha-D-glucosamine: step 6/6.</text>
</comment>
<evidence type="ECO:0000256" key="8">
    <source>
        <dbReference type="ARBA" id="ARBA00022741"/>
    </source>
</evidence>